<dbReference type="RefSeq" id="XP_022302262.1">
    <property type="nucleotide sequence ID" value="XM_022446554.1"/>
</dbReference>
<dbReference type="Proteomes" id="UP000694844">
    <property type="component" value="Chromosome 8"/>
</dbReference>
<dbReference type="InterPro" id="IPR042635">
    <property type="entry name" value="MEGF10/SREC1/2-like"/>
</dbReference>
<proteinExistence type="predicted"/>
<dbReference type="OrthoDB" id="6156466at2759"/>
<dbReference type="GO" id="GO:0005044">
    <property type="term" value="F:scavenger receptor activity"/>
    <property type="evidence" value="ECO:0007669"/>
    <property type="project" value="InterPro"/>
</dbReference>
<dbReference type="KEGG" id="cvn:111110165"/>
<dbReference type="SUPFAM" id="SSF49785">
    <property type="entry name" value="Galactose-binding domain-like"/>
    <property type="match status" value="1"/>
</dbReference>
<dbReference type="AlphaFoldDB" id="A0A8B8BFY0"/>
<keyword evidence="1" id="KW-0245">EGF-like domain</keyword>
<evidence type="ECO:0000313" key="4">
    <source>
        <dbReference type="RefSeq" id="XP_022302262.1"/>
    </source>
</evidence>
<gene>
    <name evidence="4" type="primary">LOC111110165</name>
</gene>
<dbReference type="Gene3D" id="2.60.120.260">
    <property type="entry name" value="Galactose-binding domain-like"/>
    <property type="match status" value="1"/>
</dbReference>
<evidence type="ECO:0000256" key="2">
    <source>
        <dbReference type="SAM" id="SignalP"/>
    </source>
</evidence>
<keyword evidence="2" id="KW-0732">Signal</keyword>
<protein>
    <submittedName>
        <fullName evidence="4">Angiopoietin-1 receptor-like</fullName>
    </submittedName>
</protein>
<feature type="signal peptide" evidence="2">
    <location>
        <begin position="1"/>
        <end position="20"/>
    </location>
</feature>
<evidence type="ECO:0000256" key="1">
    <source>
        <dbReference type="ARBA" id="ARBA00022536"/>
    </source>
</evidence>
<keyword evidence="3" id="KW-1185">Reference proteome</keyword>
<name>A0A8B8BFY0_CRAVI</name>
<dbReference type="PANTHER" id="PTHR24043">
    <property type="entry name" value="SCAVENGER RECEPTOR CLASS F"/>
    <property type="match status" value="1"/>
</dbReference>
<reference evidence="4" key="1">
    <citation type="submission" date="2025-08" db="UniProtKB">
        <authorList>
            <consortium name="RefSeq"/>
        </authorList>
    </citation>
    <scope>IDENTIFICATION</scope>
    <source>
        <tissue evidence="4">Whole sample</tissue>
    </source>
</reference>
<sequence length="254" mass="28326">MAAALTSLCLPLFFVAPVWTYLQLVEPGYTKAMSSSTYHGYPASRTVDGNLNQSTSFCSHTDDYEITEAWLRIDLQKIFNIAVIKIWYRNDKTSCYTDPGNVTLPTIIENHCERTARYVWIYQDKSWSGEVPMLAICEVQVLGCFLGEYGENCTKICNHCKNNLSCDTESGRCNSEGCALSGFQMPYCQNCSSGLYGVYCEKTCSEFCKNENCDKTTGTCANGCRSGYTGRHCNETCDVGEYGQDCGYNCSEIV</sequence>
<dbReference type="PANTHER" id="PTHR24043:SF8">
    <property type="entry name" value="EGF-LIKE DOMAIN-CONTAINING PROTEIN"/>
    <property type="match status" value="1"/>
</dbReference>
<evidence type="ECO:0000313" key="3">
    <source>
        <dbReference type="Proteomes" id="UP000694844"/>
    </source>
</evidence>
<dbReference type="Gene3D" id="2.170.300.10">
    <property type="entry name" value="Tie2 ligand-binding domain superfamily"/>
    <property type="match status" value="1"/>
</dbReference>
<accession>A0A8B8BFY0</accession>
<organism evidence="3 4">
    <name type="scientific">Crassostrea virginica</name>
    <name type="common">Eastern oyster</name>
    <dbReference type="NCBI Taxonomy" id="6565"/>
    <lineage>
        <taxon>Eukaryota</taxon>
        <taxon>Metazoa</taxon>
        <taxon>Spiralia</taxon>
        <taxon>Lophotrochozoa</taxon>
        <taxon>Mollusca</taxon>
        <taxon>Bivalvia</taxon>
        <taxon>Autobranchia</taxon>
        <taxon>Pteriomorphia</taxon>
        <taxon>Ostreida</taxon>
        <taxon>Ostreoidea</taxon>
        <taxon>Ostreidae</taxon>
        <taxon>Crassostrea</taxon>
    </lineage>
</organism>
<dbReference type="InterPro" id="IPR008979">
    <property type="entry name" value="Galactose-bd-like_sf"/>
</dbReference>
<feature type="chain" id="PRO_5034253822" evidence="2">
    <location>
        <begin position="21"/>
        <end position="254"/>
    </location>
</feature>
<dbReference type="GeneID" id="111110165"/>